<protein>
    <recommendedName>
        <fullName evidence="7 16">Aconitate hydratase B</fullName>
        <ecNumber evidence="5 16">4.2.1.3</ecNumber>
        <ecNumber evidence="6 16">4.2.1.99</ecNumber>
    </recommendedName>
    <alternativeName>
        <fullName evidence="16">2-methylisocitrate dehydratase</fullName>
    </alternativeName>
</protein>
<comment type="caution">
    <text evidence="22">The sequence shown here is derived from an EMBL/GenBank/DDBJ whole genome shotgun (WGS) entry which is preliminary data.</text>
</comment>
<dbReference type="GO" id="GO:0003994">
    <property type="term" value="F:aconitate hydratase activity"/>
    <property type="evidence" value="ECO:0007669"/>
    <property type="project" value="UniProtKB-EC"/>
</dbReference>
<evidence type="ECO:0000313" key="22">
    <source>
        <dbReference type="EMBL" id="EDM25579.1"/>
    </source>
</evidence>
<dbReference type="InterPro" id="IPR004406">
    <property type="entry name" value="Aconitase_B"/>
</dbReference>
<evidence type="ECO:0000256" key="7">
    <source>
        <dbReference type="ARBA" id="ARBA00019379"/>
    </source>
</evidence>
<dbReference type="NCBIfam" id="NF006690">
    <property type="entry name" value="PRK09238.1"/>
    <property type="match status" value="1"/>
</dbReference>
<dbReference type="GO" id="GO:0005829">
    <property type="term" value="C:cytosol"/>
    <property type="evidence" value="ECO:0007669"/>
    <property type="project" value="InterPro"/>
</dbReference>
<sequence length="853" mass="90778">MSTFFEDYYKHVAEREALGIPPLALSEKQAEELVALLQDIPAGKGEELLDLLTNRINPGVDPAAHVKANFLVGVVKGANSCEVITKADAVKLLGTMVGGFNLQGLIDVVASEDAELAPLAADALKNMVLAVNCFDEVNALADGGNATAKEIVASWANAEWFTNAEDIPAEIKTIIYKVDGETNTDDFSPAKFAFTRADIPLHSTCMGGSLFPEGPETIAKLKEQDLPISFVGDVVGTGSSRKSACNSLLWHIGDDIPFIPNKRRGGVIIGGIIAPIFFNTAEDSGALPVQTDVSGLSTGQIITVKPLEGKILAEDGSEITSFEVKPNTILDEYRAGGRVPLIIGKQLTEKARGVLGLSSIEESGLFVNPDNPAPAAGQGYSLAQKMVGNACGVEGILPGTACLPKMTTVGSQDTTGPMTASEMTELACLKFNADLVMQSFCHTAAYPKPTDVNTHATLPDYISNRGGVSLAPGDGVIHSWLNRLLVPDTVGTGGDSHTRFPLGISFPAGSGLVAFAAALGVMPLDMPESVLVRFKGDLQPGVTLRDVVNMIPYQAIQEGHLTVAKQGKVNIFSGRVLEIEGLPELKVEQAFELTDAAAERSAAAATIKLNREPIEEYLNSNITLMEAMIAGGYKDPDTLRKRIADVKDWMANGELMEADSNAEYAAIIEIDLNAMTEPIVACPNDPDDVKKISDVAGNSIEEVFIGSCMTNIGHFRAAATVLEGEGQVEPRLWVCPPTKMDAEQLTKEGYYSKFSAAGARLEMPGCSLCMGNQARVKDNATVFSTSTRNFNNRLGDGAQVYLGSAELAAAVALIGRIPTPKEYQDIVTPKLEGKDDAIYQYLNFHLLEDGLTV</sequence>
<dbReference type="UniPathway" id="UPA00946"/>
<feature type="binding site" evidence="18">
    <location>
        <position position="196"/>
    </location>
    <ligand>
        <name>substrate</name>
    </ligand>
</feature>
<dbReference type="STRING" id="313628.LNTAR_08151"/>
<comment type="catalytic activity">
    <reaction evidence="15 16">
        <text>citrate = D-threo-isocitrate</text>
        <dbReference type="Rhea" id="RHEA:10336"/>
        <dbReference type="ChEBI" id="CHEBI:15562"/>
        <dbReference type="ChEBI" id="CHEBI:16947"/>
        <dbReference type="EC" id="4.2.1.3"/>
    </reaction>
</comment>
<evidence type="ECO:0000256" key="12">
    <source>
        <dbReference type="ARBA" id="ARBA00023004"/>
    </source>
</evidence>
<dbReference type="Gene3D" id="3.20.19.10">
    <property type="entry name" value="Aconitase, domain 4"/>
    <property type="match status" value="1"/>
</dbReference>
<evidence type="ECO:0000256" key="16">
    <source>
        <dbReference type="PIRNR" id="PIRNR036687"/>
    </source>
</evidence>
<dbReference type="PROSITE" id="PS01244">
    <property type="entry name" value="ACONITASE_2"/>
    <property type="match status" value="1"/>
</dbReference>
<keyword evidence="14 16" id="KW-0456">Lyase</keyword>
<dbReference type="GO" id="GO:0003723">
    <property type="term" value="F:RNA binding"/>
    <property type="evidence" value="ECO:0007669"/>
    <property type="project" value="UniProtKB-KW"/>
</dbReference>
<dbReference type="FunFam" id="3.30.499.10:FF:000001">
    <property type="entry name" value="Aconitate hydratase B"/>
    <property type="match status" value="1"/>
</dbReference>
<evidence type="ECO:0000256" key="8">
    <source>
        <dbReference type="ARBA" id="ARBA00022485"/>
    </source>
</evidence>
<dbReference type="InterPro" id="IPR050926">
    <property type="entry name" value="Aconitase/IPM_isomerase"/>
</dbReference>
<dbReference type="InterPro" id="IPR018136">
    <property type="entry name" value="Aconitase_4Fe-4S_BS"/>
</dbReference>
<dbReference type="CDD" id="cd01576">
    <property type="entry name" value="AcnB_Swivel"/>
    <property type="match status" value="1"/>
</dbReference>
<comment type="pathway">
    <text evidence="3">Organic acid metabolism; propanoate degradation.</text>
</comment>
<comment type="catalytic activity">
    <reaction evidence="1 16">
        <text>(2S,3R)-3-hydroxybutane-1,2,3-tricarboxylate = 2-methyl-cis-aconitate + H2O</text>
        <dbReference type="Rhea" id="RHEA:17941"/>
        <dbReference type="ChEBI" id="CHEBI:15377"/>
        <dbReference type="ChEBI" id="CHEBI:57429"/>
        <dbReference type="ChEBI" id="CHEBI:57872"/>
        <dbReference type="EC" id="4.2.1.99"/>
    </reaction>
</comment>
<feature type="binding site" evidence="18">
    <location>
        <begin position="412"/>
        <end position="414"/>
    </location>
    <ligand>
        <name>substrate</name>
    </ligand>
</feature>
<feature type="binding site" evidence="18">
    <location>
        <position position="788"/>
    </location>
    <ligand>
        <name>substrate</name>
    </ligand>
</feature>
<dbReference type="Pfam" id="PF06434">
    <property type="entry name" value="Aconitase_2_N"/>
    <property type="match status" value="1"/>
</dbReference>
<dbReference type="GO" id="GO:0019629">
    <property type="term" value="P:propionate catabolic process, 2-methylcitrate cycle"/>
    <property type="evidence" value="ECO:0007669"/>
    <property type="project" value="TreeGrafter"/>
</dbReference>
<dbReference type="InterPro" id="IPR015931">
    <property type="entry name" value="Acnase/IPM_dHydase_lsu_aba_1/3"/>
</dbReference>
<evidence type="ECO:0000259" key="19">
    <source>
        <dbReference type="Pfam" id="PF00330"/>
    </source>
</evidence>
<evidence type="ECO:0000256" key="10">
    <source>
        <dbReference type="ARBA" id="ARBA00022723"/>
    </source>
</evidence>
<dbReference type="UniPathway" id="UPA00223">
    <property type="reaction ID" value="UER00718"/>
</dbReference>
<dbReference type="GO" id="GO:0047456">
    <property type="term" value="F:2-methylisocitrate dehydratase activity"/>
    <property type="evidence" value="ECO:0007669"/>
    <property type="project" value="UniProtKB-EC"/>
</dbReference>
<dbReference type="SUPFAM" id="SSF53732">
    <property type="entry name" value="Aconitase iron-sulfur domain"/>
    <property type="match status" value="1"/>
</dbReference>
<evidence type="ECO:0000256" key="4">
    <source>
        <dbReference type="ARBA" id="ARBA00007185"/>
    </source>
</evidence>
<comment type="cofactor">
    <cofactor evidence="17">
        <name>[4Fe-4S] cluster</name>
        <dbReference type="ChEBI" id="CHEBI:49883"/>
    </cofactor>
    <text evidence="17">Binds 1 [4Fe-4S] cluster per subunit.</text>
</comment>
<dbReference type="SUPFAM" id="SSF74778">
    <property type="entry name" value="Aconitase B, N-terminal domain"/>
    <property type="match status" value="1"/>
</dbReference>
<organism evidence="22 23">
    <name type="scientific">Lentisphaera araneosa HTCC2155</name>
    <dbReference type="NCBI Taxonomy" id="313628"/>
    <lineage>
        <taxon>Bacteria</taxon>
        <taxon>Pseudomonadati</taxon>
        <taxon>Lentisphaerota</taxon>
        <taxon>Lentisphaeria</taxon>
        <taxon>Lentisphaerales</taxon>
        <taxon>Lentisphaeraceae</taxon>
        <taxon>Lentisphaera</taxon>
    </lineage>
</organism>
<keyword evidence="23" id="KW-1185">Reference proteome</keyword>
<dbReference type="RefSeq" id="WP_007280622.1">
    <property type="nucleotide sequence ID" value="NZ_ABCK01000027.1"/>
</dbReference>
<dbReference type="AlphaFoldDB" id="A6DS04"/>
<evidence type="ECO:0000313" key="23">
    <source>
        <dbReference type="Proteomes" id="UP000004947"/>
    </source>
</evidence>
<dbReference type="PROSITE" id="PS00450">
    <property type="entry name" value="ACONITASE_1"/>
    <property type="match status" value="1"/>
</dbReference>
<keyword evidence="8 17" id="KW-0004">4Fe-4S</keyword>
<dbReference type="NCBIfam" id="TIGR00117">
    <property type="entry name" value="acnB"/>
    <property type="match status" value="1"/>
</dbReference>
<dbReference type="InterPro" id="IPR036288">
    <property type="entry name" value="Aconitase_B_HEAT-like_dom_sf"/>
</dbReference>
<reference evidence="22 23" key="1">
    <citation type="journal article" date="2010" name="J. Bacteriol.">
        <title>Genome sequence of Lentisphaera araneosa HTCC2155T, the type species of the order Lentisphaerales in the phylum Lentisphaerae.</title>
        <authorList>
            <person name="Thrash J.C."/>
            <person name="Cho J.C."/>
            <person name="Vergin K.L."/>
            <person name="Morris R.M."/>
            <person name="Giovannoni S.J."/>
        </authorList>
    </citation>
    <scope>NUCLEOTIDE SEQUENCE [LARGE SCALE GENOMIC DNA]</scope>
    <source>
        <strain evidence="22 23">HTCC2155</strain>
    </source>
</reference>
<dbReference type="InterPro" id="IPR036008">
    <property type="entry name" value="Aconitase_4Fe-4S_dom"/>
</dbReference>
<dbReference type="EMBL" id="ABCK01000027">
    <property type="protein sequence ID" value="EDM25579.1"/>
    <property type="molecule type" value="Genomic_DNA"/>
</dbReference>
<dbReference type="Pfam" id="PF00330">
    <property type="entry name" value="Aconitase"/>
    <property type="match status" value="1"/>
</dbReference>
<keyword evidence="10 17" id="KW-0479">Metal-binding</keyword>
<dbReference type="PANTHER" id="PTHR43160:SF4">
    <property type="entry name" value="ACONITATE HYDRATASE B"/>
    <property type="match status" value="1"/>
</dbReference>
<dbReference type="CDD" id="cd01581">
    <property type="entry name" value="AcnB"/>
    <property type="match status" value="1"/>
</dbReference>
<accession>A6DS04</accession>
<dbReference type="Gene3D" id="3.30.499.10">
    <property type="entry name" value="Aconitase, domain 3"/>
    <property type="match status" value="2"/>
</dbReference>
<dbReference type="InterPro" id="IPR001030">
    <property type="entry name" value="Acoase/IPM_deHydtase_lsu_aba"/>
</dbReference>
<evidence type="ECO:0000259" key="20">
    <source>
        <dbReference type="Pfam" id="PF06434"/>
    </source>
</evidence>
<dbReference type="InterPro" id="IPR015932">
    <property type="entry name" value="Aconitase_dom2"/>
</dbReference>
<dbReference type="GO" id="GO:0046872">
    <property type="term" value="F:metal ion binding"/>
    <property type="evidence" value="ECO:0007669"/>
    <property type="project" value="UniProtKB-KW"/>
</dbReference>
<evidence type="ECO:0000256" key="1">
    <source>
        <dbReference type="ARBA" id="ARBA00000118"/>
    </source>
</evidence>
<comment type="similarity">
    <text evidence="4 16">Belongs to the aconitase/IPM isomerase family.</text>
</comment>
<dbReference type="GO" id="GO:0051539">
    <property type="term" value="F:4 iron, 4 sulfur cluster binding"/>
    <property type="evidence" value="ECO:0007669"/>
    <property type="project" value="UniProtKB-KW"/>
</dbReference>
<dbReference type="PIRSF" id="PIRSF036687">
    <property type="entry name" value="AcnB"/>
    <property type="match status" value="1"/>
</dbReference>
<proteinExistence type="inferred from homology"/>
<feature type="binding site" evidence="18">
    <location>
        <position position="793"/>
    </location>
    <ligand>
        <name>substrate</name>
    </ligand>
</feature>
<feature type="domain" description="Aconitase B swivel" evidence="20">
    <location>
        <begin position="174"/>
        <end position="380"/>
    </location>
</feature>
<dbReference type="EC" id="4.2.1.99" evidence="6 16"/>
<dbReference type="InterPro" id="IPR015929">
    <property type="entry name" value="Aconitase_B_swivel"/>
</dbReference>
<dbReference type="PANTHER" id="PTHR43160">
    <property type="entry name" value="ACONITATE HYDRATASE B"/>
    <property type="match status" value="1"/>
</dbReference>
<evidence type="ECO:0000256" key="14">
    <source>
        <dbReference type="ARBA" id="ARBA00023239"/>
    </source>
</evidence>
<keyword evidence="11" id="KW-0694">RNA-binding</keyword>
<gene>
    <name evidence="22" type="ORF">LNTAR_08151</name>
</gene>
<feature type="domain" description="Aconitase B HEAT-like" evidence="21">
    <location>
        <begin position="7"/>
        <end position="161"/>
    </location>
</feature>
<dbReference type="SUPFAM" id="SSF52016">
    <property type="entry name" value="LeuD/IlvD-like"/>
    <property type="match status" value="1"/>
</dbReference>
<name>A6DS04_9BACT</name>
<dbReference type="Gene3D" id="1.25.40.310">
    <property type="entry name" value="Aconitate B, HEAT-like domain"/>
    <property type="match status" value="1"/>
</dbReference>
<dbReference type="InterPro" id="IPR015933">
    <property type="entry name" value="Aconitase_B_HEAT-like_dom"/>
</dbReference>
<comment type="pathway">
    <text evidence="2 16">Carbohydrate metabolism; tricarboxylic acid cycle; isocitrate from oxaloacetate: step 2/2.</text>
</comment>
<feature type="binding site" evidence="17">
    <location>
        <position position="766"/>
    </location>
    <ligand>
        <name>[4Fe-4S] cluster</name>
        <dbReference type="ChEBI" id="CHEBI:49883"/>
    </ligand>
</feature>
<evidence type="ECO:0000256" key="13">
    <source>
        <dbReference type="ARBA" id="ARBA00023014"/>
    </source>
</evidence>
<dbReference type="Pfam" id="PF11791">
    <property type="entry name" value="Aconitase_B_N"/>
    <property type="match status" value="1"/>
</dbReference>
<feature type="binding site" evidence="17">
    <location>
        <position position="769"/>
    </location>
    <ligand>
        <name>[4Fe-4S] cluster</name>
        <dbReference type="ChEBI" id="CHEBI:49883"/>
    </ligand>
</feature>
<evidence type="ECO:0000256" key="9">
    <source>
        <dbReference type="ARBA" id="ARBA00022532"/>
    </source>
</evidence>
<evidence type="ECO:0000256" key="3">
    <source>
        <dbReference type="ARBA" id="ARBA00005026"/>
    </source>
</evidence>
<keyword evidence="12 17" id="KW-0408">Iron</keyword>
<feature type="binding site" evidence="17">
    <location>
        <position position="708"/>
    </location>
    <ligand>
        <name>[4Fe-4S] cluster</name>
        <dbReference type="ChEBI" id="CHEBI:49883"/>
    </ligand>
</feature>
<dbReference type="Proteomes" id="UP000004947">
    <property type="component" value="Unassembled WGS sequence"/>
</dbReference>
<evidence type="ECO:0000256" key="18">
    <source>
        <dbReference type="PIRSR" id="PIRSR036687-2"/>
    </source>
</evidence>
<evidence type="ECO:0000256" key="17">
    <source>
        <dbReference type="PIRSR" id="PIRSR036687-1"/>
    </source>
</evidence>
<evidence type="ECO:0000256" key="6">
    <source>
        <dbReference type="ARBA" id="ARBA00013250"/>
    </source>
</evidence>
<keyword evidence="9 16" id="KW-0816">Tricarboxylic acid cycle</keyword>
<dbReference type="GO" id="GO:0006099">
    <property type="term" value="P:tricarboxylic acid cycle"/>
    <property type="evidence" value="ECO:0007669"/>
    <property type="project" value="UniProtKB-UniPathway"/>
</dbReference>
<dbReference type="InterPro" id="IPR015928">
    <property type="entry name" value="Aconitase/3IPM_dehydase_swvl"/>
</dbReference>
<evidence type="ECO:0000259" key="21">
    <source>
        <dbReference type="Pfam" id="PF11791"/>
    </source>
</evidence>
<evidence type="ECO:0000256" key="11">
    <source>
        <dbReference type="ARBA" id="ARBA00022884"/>
    </source>
</evidence>
<dbReference type="EC" id="4.2.1.3" evidence="5 16"/>
<feature type="binding site" evidence="18">
    <location>
        <position position="496"/>
    </location>
    <ligand>
        <name>substrate</name>
    </ligand>
</feature>
<dbReference type="eggNOG" id="COG1049">
    <property type="taxonomic scope" value="Bacteria"/>
</dbReference>
<evidence type="ECO:0000256" key="15">
    <source>
        <dbReference type="ARBA" id="ARBA00023501"/>
    </source>
</evidence>
<evidence type="ECO:0000256" key="5">
    <source>
        <dbReference type="ARBA" id="ARBA00012926"/>
    </source>
</evidence>
<keyword evidence="13 17" id="KW-0411">Iron-sulfur</keyword>
<evidence type="ECO:0000256" key="2">
    <source>
        <dbReference type="ARBA" id="ARBA00004717"/>
    </source>
</evidence>
<feature type="domain" description="Aconitase/3-isopropylmalate dehydratase large subunit alpha/beta/alpha" evidence="19">
    <location>
        <begin position="469"/>
        <end position="815"/>
    </location>
</feature>
<dbReference type="Gene3D" id="3.40.1060.10">
    <property type="entry name" value="Aconitase, Domain 2"/>
    <property type="match status" value="1"/>
</dbReference>
<feature type="binding site" evidence="18">
    <location>
        <begin position="239"/>
        <end position="241"/>
    </location>
    <ligand>
        <name>substrate</name>
    </ligand>
</feature>
<dbReference type="OrthoDB" id="9764318at2"/>